<dbReference type="GO" id="GO:0098553">
    <property type="term" value="C:lumenal side of endoplasmic reticulum membrane"/>
    <property type="evidence" value="ECO:0007669"/>
    <property type="project" value="TreeGrafter"/>
</dbReference>
<gene>
    <name evidence="13" type="ORF">FHL15_000678</name>
</gene>
<dbReference type="STRING" id="2512241.A0A553IEJ5"/>
<dbReference type="GO" id="GO:0033619">
    <property type="term" value="P:membrane protein proteolysis"/>
    <property type="evidence" value="ECO:0007669"/>
    <property type="project" value="TreeGrafter"/>
</dbReference>
<feature type="transmembrane region" description="Helical" evidence="10">
    <location>
        <begin position="83"/>
        <end position="101"/>
    </location>
</feature>
<dbReference type="SUPFAM" id="SSF56214">
    <property type="entry name" value="4'-phosphopantetheinyl transferase"/>
    <property type="match status" value="2"/>
</dbReference>
<name>A0A553IEJ5_9PEZI</name>
<keyword evidence="8 10" id="KW-0472">Membrane</keyword>
<dbReference type="Gene3D" id="3.90.470.20">
    <property type="entry name" value="4'-phosphopantetheinyl transferase domain"/>
    <property type="match status" value="1"/>
</dbReference>
<evidence type="ECO:0000256" key="7">
    <source>
        <dbReference type="ARBA" id="ARBA00022989"/>
    </source>
</evidence>
<dbReference type="PANTHER" id="PTHR12174">
    <property type="entry name" value="SIGNAL PEPTIDE PEPTIDASE"/>
    <property type="match status" value="1"/>
</dbReference>
<feature type="compositionally biased region" description="Basic and acidic residues" evidence="9">
    <location>
        <begin position="478"/>
        <end position="511"/>
    </location>
</feature>
<dbReference type="InterPro" id="IPR008278">
    <property type="entry name" value="4-PPantetheinyl_Trfase_dom"/>
</dbReference>
<dbReference type="InterPro" id="IPR037143">
    <property type="entry name" value="4-PPantetheinyl_Trfase_dom_sf"/>
</dbReference>
<keyword evidence="14" id="KW-1185">Reference proteome</keyword>
<dbReference type="GO" id="GO:0042500">
    <property type="term" value="F:aspartic endopeptidase activity, intramembrane cleaving"/>
    <property type="evidence" value="ECO:0007669"/>
    <property type="project" value="InterPro"/>
</dbReference>
<evidence type="ECO:0000313" key="13">
    <source>
        <dbReference type="EMBL" id="TRX98604.1"/>
    </source>
</evidence>
<feature type="transmembrane region" description="Helical" evidence="10">
    <location>
        <begin position="232"/>
        <end position="248"/>
    </location>
</feature>
<keyword evidence="3" id="KW-0808">Transferase</keyword>
<dbReference type="Proteomes" id="UP000319160">
    <property type="component" value="Unassembled WGS sequence"/>
</dbReference>
<feature type="transmembrane region" description="Helical" evidence="10">
    <location>
        <begin position="293"/>
        <end position="315"/>
    </location>
</feature>
<dbReference type="GO" id="GO:0098554">
    <property type="term" value="C:cytoplasmic side of endoplasmic reticulum membrane"/>
    <property type="evidence" value="ECO:0007669"/>
    <property type="project" value="TreeGrafter"/>
</dbReference>
<dbReference type="Pfam" id="PF22624">
    <property type="entry name" value="AASDHPPT_N"/>
    <property type="match status" value="1"/>
</dbReference>
<proteinExistence type="inferred from homology"/>
<organism evidence="13 14">
    <name type="scientific">Xylaria flabelliformis</name>
    <dbReference type="NCBI Taxonomy" id="2512241"/>
    <lineage>
        <taxon>Eukaryota</taxon>
        <taxon>Fungi</taxon>
        <taxon>Dikarya</taxon>
        <taxon>Ascomycota</taxon>
        <taxon>Pezizomycotina</taxon>
        <taxon>Sordariomycetes</taxon>
        <taxon>Xylariomycetidae</taxon>
        <taxon>Xylariales</taxon>
        <taxon>Xylariaceae</taxon>
        <taxon>Xylaria</taxon>
    </lineage>
</organism>
<accession>A0A553IEJ5</accession>
<dbReference type="OrthoDB" id="29661at2759"/>
<feature type="domain" description="4'-phosphopantetheinyl transferase" evidence="11">
    <location>
        <begin position="701"/>
        <end position="796"/>
    </location>
</feature>
<keyword evidence="7 10" id="KW-1133">Transmembrane helix</keyword>
<keyword evidence="6" id="KW-0256">Endoplasmic reticulum</keyword>
<dbReference type="InterPro" id="IPR055066">
    <property type="entry name" value="AASDHPPT_N"/>
</dbReference>
<dbReference type="PANTHER" id="PTHR12174:SF23">
    <property type="entry name" value="MINOR HISTOCOMPATIBILITY ANTIGEN H13"/>
    <property type="match status" value="1"/>
</dbReference>
<dbReference type="InterPro" id="IPR007369">
    <property type="entry name" value="Peptidase_A22B_SPP"/>
</dbReference>
<feature type="transmembrane region" description="Helical" evidence="10">
    <location>
        <begin position="424"/>
        <end position="442"/>
    </location>
</feature>
<dbReference type="GO" id="GO:0008897">
    <property type="term" value="F:holo-[acyl-carrier-protein] synthase activity"/>
    <property type="evidence" value="ECO:0007669"/>
    <property type="project" value="InterPro"/>
</dbReference>
<evidence type="ECO:0000256" key="1">
    <source>
        <dbReference type="ARBA" id="ARBA00004477"/>
    </source>
</evidence>
<reference evidence="14" key="1">
    <citation type="submission" date="2019-06" db="EMBL/GenBank/DDBJ databases">
        <title>Draft genome sequence of the griseofulvin-producing fungus Xylaria cubensis strain G536.</title>
        <authorList>
            <person name="Mead M.E."/>
            <person name="Raja H.A."/>
            <person name="Steenwyk J.L."/>
            <person name="Knowles S.L."/>
            <person name="Oberlies N.H."/>
            <person name="Rokas A."/>
        </authorList>
    </citation>
    <scope>NUCLEOTIDE SEQUENCE [LARGE SCALE GENOMIC DNA]</scope>
    <source>
        <strain evidence="14">G536</strain>
    </source>
</reference>
<feature type="region of interest" description="Disordered" evidence="9">
    <location>
        <begin position="475"/>
        <end position="511"/>
    </location>
</feature>
<dbReference type="Pfam" id="PF01648">
    <property type="entry name" value="ACPS"/>
    <property type="match status" value="1"/>
</dbReference>
<evidence type="ECO:0000259" key="12">
    <source>
        <dbReference type="Pfam" id="PF22624"/>
    </source>
</evidence>
<sequence length="888" mass="99247">MAFNQTFLEKLATAPTILLQHKDLLVLESRIVFTALACIYIGSHGAIRRPPSAKLPKTSKDGEDKEAEKRDDQYVQGLLPSDAIMFPILAGTVLVGLYYLIKWLEDPDILNKFLKIYFSVMSLASLGKLFADSLHFLTGFIFPTVWKGKNGRVYHIDSEKRGQWYTEDSTDDRVWDDKKVSPLPGPFSGLKPSDTSIKLLWEIRHLLLEEWSVRLVVHGIINEKAKVQFNDILGFVLALGANVFYYTTDSIFLSNVMGYAFSYAGIILMSPTTFFTGSSVLFGLFFYDIVMVFYTASMLGLGDIVIPGMFIGLCLRFDHYMYYYRQQKLKEVELETDDVSSGQLVTSKETQRMVVKPEYINPQGQWGDRFWGTKLIKIFSPDATPALRASAFPKPYFHAAMAGYLLAMVATLAMLLTFNHAQPALLYLVPGVVSAVWVTGAVRGEVRDMWKYTEDGSLDKMDVIVEVDGEGNVVKDVTAQEEKDQQDDKKDEKKSTEEKIKKSGDKPKAGKNKAERYPVFLLSIEAPTPSVVAAGNVLNPSFTNPSGSGVIQWLTSANSASPECLIIMASSEVQVIQYLVDTRALWPAATQTKDLETEASRPLALLTPEERTKVLKFYFVADAKMALASHLLKHWVVSKYAGVPWWETKLSSDKNGKPVFKDAAGRQPVVFNVSHQAGLVALVAAHGYDAANGGDSSKVDIGTDIVCVSERQRRDHQMIRTEGWPRFVDMHAEVFGRSEAAYLKTGLTTLPAYAALRTEEERRDYKLRAFYTLWCLREAYVKMTGEALLAEWLGDLIFQGFEPPEPGTAFAQSNDDDPKQIIRRHDVVFKGSRVEDANICIRSLGPDYMTCTAVRTPERREDALSWELGPYGFITVDEIVAHGEAASA</sequence>
<evidence type="ECO:0000256" key="10">
    <source>
        <dbReference type="SAM" id="Phobius"/>
    </source>
</evidence>
<dbReference type="Pfam" id="PF04258">
    <property type="entry name" value="Peptidase_A22B"/>
    <property type="match status" value="2"/>
</dbReference>
<evidence type="ECO:0000256" key="5">
    <source>
        <dbReference type="ARBA" id="ARBA00022801"/>
    </source>
</evidence>
<comment type="caution">
    <text evidence="13">The sequence shown here is derived from an EMBL/GenBank/DDBJ whole genome shotgun (WGS) entry which is preliminary data.</text>
</comment>
<dbReference type="GO" id="GO:0006465">
    <property type="term" value="P:signal peptide processing"/>
    <property type="evidence" value="ECO:0007669"/>
    <property type="project" value="TreeGrafter"/>
</dbReference>
<feature type="transmembrane region" description="Helical" evidence="10">
    <location>
        <begin position="260"/>
        <end position="287"/>
    </location>
</feature>
<feature type="transmembrane region" description="Helical" evidence="10">
    <location>
        <begin position="396"/>
        <end position="418"/>
    </location>
</feature>
<dbReference type="InterPro" id="IPR006639">
    <property type="entry name" value="Preselin/SPP"/>
</dbReference>
<comment type="subcellular location">
    <subcellularLocation>
        <location evidence="1">Endoplasmic reticulum membrane</location>
        <topology evidence="1">Multi-pass membrane protein</topology>
    </subcellularLocation>
</comment>
<feature type="domain" description="4'-phosphopantetheinyl transferase N-terminal" evidence="12">
    <location>
        <begin position="600"/>
        <end position="685"/>
    </location>
</feature>
<dbReference type="AlphaFoldDB" id="A0A553IEJ5"/>
<evidence type="ECO:0000256" key="6">
    <source>
        <dbReference type="ARBA" id="ARBA00022824"/>
    </source>
</evidence>
<evidence type="ECO:0000259" key="11">
    <source>
        <dbReference type="Pfam" id="PF01648"/>
    </source>
</evidence>
<keyword evidence="4 10" id="KW-0812">Transmembrane</keyword>
<evidence type="ECO:0000256" key="8">
    <source>
        <dbReference type="ARBA" id="ARBA00023136"/>
    </source>
</evidence>
<comment type="similarity">
    <text evidence="2">Belongs to the peptidase A22B family.</text>
</comment>
<feature type="transmembrane region" description="Helical" evidence="10">
    <location>
        <begin position="113"/>
        <end position="131"/>
    </location>
</feature>
<keyword evidence="5" id="KW-0378">Hydrolase</keyword>
<evidence type="ECO:0000256" key="4">
    <source>
        <dbReference type="ARBA" id="ARBA00022692"/>
    </source>
</evidence>
<dbReference type="EMBL" id="VFLP01000002">
    <property type="protein sequence ID" value="TRX98604.1"/>
    <property type="molecule type" value="Genomic_DNA"/>
</dbReference>
<evidence type="ECO:0000256" key="9">
    <source>
        <dbReference type="SAM" id="MobiDB-lite"/>
    </source>
</evidence>
<evidence type="ECO:0000313" key="14">
    <source>
        <dbReference type="Proteomes" id="UP000319160"/>
    </source>
</evidence>
<protein>
    <submittedName>
        <fullName evidence="13">Uncharacterized protein</fullName>
    </submittedName>
</protein>
<evidence type="ECO:0000256" key="3">
    <source>
        <dbReference type="ARBA" id="ARBA00022679"/>
    </source>
</evidence>
<dbReference type="SMART" id="SM00730">
    <property type="entry name" value="PSN"/>
    <property type="match status" value="1"/>
</dbReference>
<dbReference type="GO" id="GO:0000287">
    <property type="term" value="F:magnesium ion binding"/>
    <property type="evidence" value="ECO:0007669"/>
    <property type="project" value="InterPro"/>
</dbReference>
<evidence type="ECO:0000256" key="2">
    <source>
        <dbReference type="ARBA" id="ARBA00006859"/>
    </source>
</evidence>